<dbReference type="Gene3D" id="3.40.50.720">
    <property type="entry name" value="NAD(P)-binding Rossmann-like Domain"/>
    <property type="match status" value="1"/>
</dbReference>
<organism evidence="2 3">
    <name type="scientific">Mortierella isabellina</name>
    <name type="common">Filamentous fungus</name>
    <name type="synonym">Umbelopsis isabellina</name>
    <dbReference type="NCBI Taxonomy" id="91625"/>
    <lineage>
        <taxon>Eukaryota</taxon>
        <taxon>Fungi</taxon>
        <taxon>Fungi incertae sedis</taxon>
        <taxon>Mucoromycota</taxon>
        <taxon>Mucoromycotina</taxon>
        <taxon>Umbelopsidomycetes</taxon>
        <taxon>Umbelopsidales</taxon>
        <taxon>Umbelopsidaceae</taxon>
        <taxon>Umbelopsis</taxon>
    </lineage>
</organism>
<dbReference type="PRINTS" id="PR00081">
    <property type="entry name" value="GDHRDH"/>
</dbReference>
<gene>
    <name evidence="2" type="ORF">INT43_001372</name>
</gene>
<dbReference type="InterPro" id="IPR002347">
    <property type="entry name" value="SDR_fam"/>
</dbReference>
<reference evidence="2" key="1">
    <citation type="submission" date="2020-12" db="EMBL/GenBank/DDBJ databases">
        <title>Metabolic potential, ecology and presence of endohyphal bacteria is reflected in genomic diversity of Mucoromycotina.</title>
        <authorList>
            <person name="Muszewska A."/>
            <person name="Okrasinska A."/>
            <person name="Steczkiewicz K."/>
            <person name="Drgas O."/>
            <person name="Orlowska M."/>
            <person name="Perlinska-Lenart U."/>
            <person name="Aleksandrzak-Piekarczyk T."/>
            <person name="Szatraj K."/>
            <person name="Zielenkiewicz U."/>
            <person name="Pilsyk S."/>
            <person name="Malc E."/>
            <person name="Mieczkowski P."/>
            <person name="Kruszewska J.S."/>
            <person name="Biernat P."/>
            <person name="Pawlowska J."/>
        </authorList>
    </citation>
    <scope>NUCLEOTIDE SEQUENCE</scope>
    <source>
        <strain evidence="2">WA0000067209</strain>
    </source>
</reference>
<evidence type="ECO:0000313" key="2">
    <source>
        <dbReference type="EMBL" id="KAG2175725.1"/>
    </source>
</evidence>
<dbReference type="Proteomes" id="UP000654370">
    <property type="component" value="Unassembled WGS sequence"/>
</dbReference>
<dbReference type="SUPFAM" id="SSF51735">
    <property type="entry name" value="NAD(P)-binding Rossmann-fold domains"/>
    <property type="match status" value="1"/>
</dbReference>
<proteinExistence type="predicted"/>
<protein>
    <submittedName>
        <fullName evidence="2">Uncharacterized protein</fullName>
    </submittedName>
</protein>
<evidence type="ECO:0000313" key="3">
    <source>
        <dbReference type="Proteomes" id="UP000654370"/>
    </source>
</evidence>
<dbReference type="OrthoDB" id="191139at2759"/>
<dbReference type="PANTHER" id="PTHR43157:SF31">
    <property type="entry name" value="PHOSPHATIDYLINOSITOL-GLYCAN BIOSYNTHESIS CLASS F PROTEIN"/>
    <property type="match status" value="1"/>
</dbReference>
<dbReference type="InterPro" id="IPR036291">
    <property type="entry name" value="NAD(P)-bd_dom_sf"/>
</dbReference>
<dbReference type="EMBL" id="JAEPQZ010000011">
    <property type="protein sequence ID" value="KAG2175725.1"/>
    <property type="molecule type" value="Genomic_DNA"/>
</dbReference>
<dbReference type="GO" id="GO:0016491">
    <property type="term" value="F:oxidoreductase activity"/>
    <property type="evidence" value="ECO:0007669"/>
    <property type="project" value="UniProtKB-KW"/>
</dbReference>
<accession>A0A8H7PL59</accession>
<comment type="caution">
    <text evidence="2">The sequence shown here is derived from an EMBL/GenBank/DDBJ whole genome shotgun (WGS) entry which is preliminary data.</text>
</comment>
<name>A0A8H7PL59_MORIS</name>
<keyword evidence="3" id="KW-1185">Reference proteome</keyword>
<dbReference type="PANTHER" id="PTHR43157">
    <property type="entry name" value="PHOSPHATIDYLINOSITOL-GLYCAN BIOSYNTHESIS CLASS F PROTEIN-RELATED"/>
    <property type="match status" value="1"/>
</dbReference>
<dbReference type="AlphaFoldDB" id="A0A8H7PL59"/>
<evidence type="ECO:0000256" key="1">
    <source>
        <dbReference type="ARBA" id="ARBA00023002"/>
    </source>
</evidence>
<sequence length="312" mass="33917">MPLSVEKRDLTGLTAIVTGGNAGIGYETVRMLSEMGATVTIACRNAEKGQAAAEGIEKITGNKPEVGSIDLCSFASVAAFVESFKSKHDRIDILVNNAGFVSMAKGDEAYTGDGLETDAQVNHLSQFLLTSQLMPLLKHAAQNKIRDFVPRVVVVSSDAGKVGKVNTSYWEKQGQDKLPWFFGRYGDTKLAFAIVSKKLADIVESDGVLVHMVHPGYVASDIHAKNDNGLPQFMTKTMGWIMNLTARTAAQGAMTSVYCAVSVEAEKSTGKYWYSNKIANYPNSVITNQEAADKFWNDSVNVLKERGYEILI</sequence>
<keyword evidence="1" id="KW-0560">Oxidoreductase</keyword>
<dbReference type="Pfam" id="PF00106">
    <property type="entry name" value="adh_short"/>
    <property type="match status" value="1"/>
</dbReference>